<comment type="cofactor">
    <cofactor evidence="1">
        <name>Mg(2+)</name>
        <dbReference type="ChEBI" id="CHEBI:18420"/>
    </cofactor>
</comment>
<dbReference type="CDD" id="cd24053">
    <property type="entry name" value="ASKHA_NBD_EcPPX-GppA-like"/>
    <property type="match status" value="1"/>
</dbReference>
<dbReference type="EMBL" id="JACCKB010000013">
    <property type="protein sequence ID" value="NYZ66388.1"/>
    <property type="molecule type" value="Genomic_DNA"/>
</dbReference>
<keyword evidence="9" id="KW-0472">Membrane</keyword>
<comment type="catalytic activity">
    <reaction evidence="10">
        <text>[phosphate](n) + H2O = [phosphate](n-1) + phosphate + H(+)</text>
        <dbReference type="Rhea" id="RHEA:21528"/>
        <dbReference type="Rhea" id="RHEA-COMP:9859"/>
        <dbReference type="Rhea" id="RHEA-COMP:14279"/>
        <dbReference type="ChEBI" id="CHEBI:15377"/>
        <dbReference type="ChEBI" id="CHEBI:15378"/>
        <dbReference type="ChEBI" id="CHEBI:16838"/>
        <dbReference type="ChEBI" id="CHEBI:43474"/>
        <dbReference type="EC" id="3.6.1.11"/>
    </reaction>
</comment>
<feature type="domain" description="Ppx/GppA phosphatase C-terminal" evidence="12">
    <location>
        <begin position="318"/>
        <end position="490"/>
    </location>
</feature>
<evidence type="ECO:0000259" key="12">
    <source>
        <dbReference type="Pfam" id="PF21447"/>
    </source>
</evidence>
<sequence length="504" mass="56969">MTARISRSNHSDQCLIAAIDLGSNSFHMIVARLDQGEIRPLERLGEKVQLAAGLDDDDYLSEEAQQRGLDCLRRFAQYTKHLEVGKVRVVGTNALRVAHNRDDFIKRAQEILSHPIDVISGREEARLIYLGVSHTQADDLGRRLVVDIGGGSTEFIIGQRFEPQLLESLHMGCVVYSQQFFEGGTITSRQFQEAYYAARLELLNIAAPYKEAGWEDVIGSSGTVKSIQNVLLAKGLTSTGITAEGMEELRKYIVSVGHIDKMMLEGLKPERVSIFPAGLAILMAVFDAFKIDRMNYSEGALREGLLYDMVGRLRHEDVRERTITALMKRYHVDRQHARRVARHALMCFDYVADQWHLEKVDRELLNWAALIHEIGLDISHTQFHKHGAYVINHSDLLGFSKDYQQQLAALVRGHRRSFPLDLLAEFPPGLATRLKKLCMLLRLSIVLNHIRLDEVLPEYTVTAGPDWLKVSLGAGWLEQHPLTEADFEGEKKYFAKAGYQLIAE</sequence>
<gene>
    <name evidence="13" type="primary">ppx</name>
    <name evidence="13" type="ORF">H0A36_10230</name>
</gene>
<dbReference type="InterPro" id="IPR050273">
    <property type="entry name" value="GppA/Ppx_hydrolase"/>
</dbReference>
<dbReference type="Gene3D" id="3.30.420.150">
    <property type="entry name" value="Exopolyphosphatase. Domain 2"/>
    <property type="match status" value="1"/>
</dbReference>
<dbReference type="Pfam" id="PF21447">
    <property type="entry name" value="Ppx-GppA_III"/>
    <property type="match status" value="1"/>
</dbReference>
<evidence type="ECO:0000256" key="5">
    <source>
        <dbReference type="ARBA" id="ARBA00012451"/>
    </source>
</evidence>
<evidence type="ECO:0000256" key="8">
    <source>
        <dbReference type="ARBA" id="ARBA00022801"/>
    </source>
</evidence>
<reference evidence="13 14" key="1">
    <citation type="submission" date="2020-07" db="EMBL/GenBank/DDBJ databases">
        <title>Endozoicomonas sp. nov., isolated from sediment.</title>
        <authorList>
            <person name="Gu T."/>
        </authorList>
    </citation>
    <scope>NUCLEOTIDE SEQUENCE [LARGE SCALE GENOMIC DNA]</scope>
    <source>
        <strain evidence="13 14">SM1973</strain>
    </source>
</reference>
<evidence type="ECO:0000256" key="9">
    <source>
        <dbReference type="ARBA" id="ARBA00023136"/>
    </source>
</evidence>
<comment type="caution">
    <text evidence="13">The sequence shown here is derived from an EMBL/GenBank/DDBJ whole genome shotgun (WGS) entry which is preliminary data.</text>
</comment>
<keyword evidence="14" id="KW-1185">Reference proteome</keyword>
<protein>
    <recommendedName>
        <fullName evidence="6">Exopolyphosphatase</fullName>
        <ecNumber evidence="5">3.6.1.11</ecNumber>
    </recommendedName>
</protein>
<evidence type="ECO:0000256" key="2">
    <source>
        <dbReference type="ARBA" id="ARBA00004202"/>
    </source>
</evidence>
<evidence type="ECO:0000256" key="7">
    <source>
        <dbReference type="ARBA" id="ARBA00022475"/>
    </source>
</evidence>
<dbReference type="Proteomes" id="UP000569732">
    <property type="component" value="Unassembled WGS sequence"/>
</dbReference>
<comment type="subcellular location">
    <subcellularLocation>
        <location evidence="2">Cell membrane</location>
        <topology evidence="2">Peripheral membrane protein</topology>
    </subcellularLocation>
</comment>
<accession>A0A853I6U4</accession>
<dbReference type="EC" id="3.6.1.11" evidence="5"/>
<keyword evidence="8 13" id="KW-0378">Hydrolase</keyword>
<evidence type="ECO:0000259" key="11">
    <source>
        <dbReference type="Pfam" id="PF02541"/>
    </source>
</evidence>
<evidence type="ECO:0000256" key="10">
    <source>
        <dbReference type="ARBA" id="ARBA00047607"/>
    </source>
</evidence>
<feature type="domain" description="Ppx/GppA phosphatase N-terminal" evidence="11">
    <location>
        <begin position="29"/>
        <end position="311"/>
    </location>
</feature>
<dbReference type="GO" id="GO:0004309">
    <property type="term" value="F:exopolyphosphatase activity"/>
    <property type="evidence" value="ECO:0007669"/>
    <property type="project" value="UniProtKB-EC"/>
</dbReference>
<dbReference type="NCBIfam" id="TIGR03706">
    <property type="entry name" value="exo_poly_only"/>
    <property type="match status" value="1"/>
</dbReference>
<dbReference type="Gene3D" id="3.30.420.40">
    <property type="match status" value="1"/>
</dbReference>
<name>A0A853I6U4_9GAMM</name>
<dbReference type="PANTHER" id="PTHR30005:SF14">
    <property type="entry name" value="EXOPOLYPHOSPHATASE"/>
    <property type="match status" value="1"/>
</dbReference>
<dbReference type="PIRSF" id="PIRSF001267">
    <property type="entry name" value="Pyrophosphatase_GppA_Ppx"/>
    <property type="match status" value="1"/>
</dbReference>
<dbReference type="SUPFAM" id="SSF109604">
    <property type="entry name" value="HD-domain/PDEase-like"/>
    <property type="match status" value="1"/>
</dbReference>
<dbReference type="InterPro" id="IPR022371">
    <property type="entry name" value="Exopolyphosphatase"/>
</dbReference>
<keyword evidence="7" id="KW-1003">Cell membrane</keyword>
<evidence type="ECO:0000313" key="14">
    <source>
        <dbReference type="Proteomes" id="UP000569732"/>
    </source>
</evidence>
<dbReference type="GO" id="GO:0006798">
    <property type="term" value="P:polyphosphate catabolic process"/>
    <property type="evidence" value="ECO:0007669"/>
    <property type="project" value="TreeGrafter"/>
</dbReference>
<dbReference type="RefSeq" id="WP_180568415.1">
    <property type="nucleotide sequence ID" value="NZ_JACCKB010000013.1"/>
</dbReference>
<comment type="similarity">
    <text evidence="3">Belongs to the GppA/Ppx family.</text>
</comment>
<dbReference type="InterPro" id="IPR030673">
    <property type="entry name" value="PyroPPase_GppA_Ppx"/>
</dbReference>
<dbReference type="FunFam" id="3.30.420.40:FF:000023">
    <property type="entry name" value="Guanosine-5'-triphosphate,3'-diphosphate pyrophosphatase"/>
    <property type="match status" value="1"/>
</dbReference>
<dbReference type="InterPro" id="IPR003695">
    <property type="entry name" value="Ppx_GppA_N"/>
</dbReference>
<dbReference type="Gene3D" id="1.10.3210.10">
    <property type="entry name" value="Hypothetical protein af1432"/>
    <property type="match status" value="1"/>
</dbReference>
<comment type="subunit">
    <text evidence="4">Homodimer.</text>
</comment>
<dbReference type="GO" id="GO:0005886">
    <property type="term" value="C:plasma membrane"/>
    <property type="evidence" value="ECO:0007669"/>
    <property type="project" value="UniProtKB-SubCell"/>
</dbReference>
<dbReference type="FunFam" id="3.30.420.150:FF:000001">
    <property type="entry name" value="Guanosine-5'-triphosphate,3'-diphosphate pyrophosphatase"/>
    <property type="match status" value="1"/>
</dbReference>
<evidence type="ECO:0000256" key="4">
    <source>
        <dbReference type="ARBA" id="ARBA00011738"/>
    </source>
</evidence>
<proteinExistence type="inferred from homology"/>
<organism evidence="13 14">
    <name type="scientific">Spartinivicinus marinus</name>
    <dbReference type="NCBI Taxonomy" id="2994442"/>
    <lineage>
        <taxon>Bacteria</taxon>
        <taxon>Pseudomonadati</taxon>
        <taxon>Pseudomonadota</taxon>
        <taxon>Gammaproteobacteria</taxon>
        <taxon>Oceanospirillales</taxon>
        <taxon>Zooshikellaceae</taxon>
        <taxon>Spartinivicinus</taxon>
    </lineage>
</organism>
<evidence type="ECO:0000256" key="6">
    <source>
        <dbReference type="ARBA" id="ARBA00020416"/>
    </source>
</evidence>
<dbReference type="AlphaFoldDB" id="A0A853I6U4"/>
<evidence type="ECO:0000256" key="3">
    <source>
        <dbReference type="ARBA" id="ARBA00007125"/>
    </source>
</evidence>
<dbReference type="Pfam" id="PF02541">
    <property type="entry name" value="Ppx-GppA"/>
    <property type="match status" value="1"/>
</dbReference>
<dbReference type="InterPro" id="IPR043129">
    <property type="entry name" value="ATPase_NBD"/>
</dbReference>
<dbReference type="PANTHER" id="PTHR30005">
    <property type="entry name" value="EXOPOLYPHOSPHATASE"/>
    <property type="match status" value="1"/>
</dbReference>
<dbReference type="SUPFAM" id="SSF53067">
    <property type="entry name" value="Actin-like ATPase domain"/>
    <property type="match status" value="2"/>
</dbReference>
<evidence type="ECO:0000313" key="13">
    <source>
        <dbReference type="EMBL" id="NYZ66388.1"/>
    </source>
</evidence>
<dbReference type="InterPro" id="IPR048950">
    <property type="entry name" value="Ppx_GppA_C"/>
</dbReference>
<evidence type="ECO:0000256" key="1">
    <source>
        <dbReference type="ARBA" id="ARBA00001946"/>
    </source>
</evidence>